<organism evidence="1 2">
    <name type="scientific">Thermodesulfatator autotrophicus</name>
    <dbReference type="NCBI Taxonomy" id="1795632"/>
    <lineage>
        <taxon>Bacteria</taxon>
        <taxon>Pseudomonadati</taxon>
        <taxon>Thermodesulfobacteriota</taxon>
        <taxon>Thermodesulfobacteria</taxon>
        <taxon>Thermodesulfobacteriales</taxon>
        <taxon>Thermodesulfatatoraceae</taxon>
        <taxon>Thermodesulfatator</taxon>
    </lineage>
</organism>
<accession>A0A177E9Z4</accession>
<dbReference type="Proteomes" id="UP000076964">
    <property type="component" value="Unassembled WGS sequence"/>
</dbReference>
<dbReference type="EMBL" id="LSFI01000003">
    <property type="protein sequence ID" value="OAG28556.1"/>
    <property type="molecule type" value="Genomic_DNA"/>
</dbReference>
<evidence type="ECO:0000313" key="1">
    <source>
        <dbReference type="EMBL" id="OAG28556.1"/>
    </source>
</evidence>
<name>A0A177E9Z4_9BACT</name>
<keyword evidence="2" id="KW-1185">Reference proteome</keyword>
<dbReference type="AlphaFoldDB" id="A0A177E9Z4"/>
<protein>
    <submittedName>
        <fullName evidence="1">Uncharacterized protein</fullName>
    </submittedName>
</protein>
<sequence>MAYSLPTKTITGSIKQIITSVKLMSFTLQGVIARRLSRRSNLNIFSITRKKIASPLIGLTMTRWGTWLAMPPYLSLRAKRSSLSR</sequence>
<dbReference type="STRING" id="1795632.TH606_00955"/>
<reference evidence="1 2" key="1">
    <citation type="submission" date="2016-02" db="EMBL/GenBank/DDBJ databases">
        <title>Draft genome sequence of Thermodesulfatator sp. S606.</title>
        <authorList>
            <person name="Lai Q."/>
            <person name="Cao J."/>
            <person name="Dupont S."/>
            <person name="Shao Z."/>
            <person name="Jebbar M."/>
            <person name="Alain K."/>
        </authorList>
    </citation>
    <scope>NUCLEOTIDE SEQUENCE [LARGE SCALE GENOMIC DNA]</scope>
    <source>
        <strain evidence="1 2">S606</strain>
    </source>
</reference>
<evidence type="ECO:0000313" key="2">
    <source>
        <dbReference type="Proteomes" id="UP000076964"/>
    </source>
</evidence>
<proteinExistence type="predicted"/>
<comment type="caution">
    <text evidence="1">The sequence shown here is derived from an EMBL/GenBank/DDBJ whole genome shotgun (WGS) entry which is preliminary data.</text>
</comment>
<gene>
    <name evidence="1" type="ORF">TH606_00955</name>
</gene>